<organism evidence="1 2">
    <name type="scientific">Pristionchus fissidentatus</name>
    <dbReference type="NCBI Taxonomy" id="1538716"/>
    <lineage>
        <taxon>Eukaryota</taxon>
        <taxon>Metazoa</taxon>
        <taxon>Ecdysozoa</taxon>
        <taxon>Nematoda</taxon>
        <taxon>Chromadorea</taxon>
        <taxon>Rhabditida</taxon>
        <taxon>Rhabditina</taxon>
        <taxon>Diplogasteromorpha</taxon>
        <taxon>Diplogasteroidea</taxon>
        <taxon>Neodiplogasteridae</taxon>
        <taxon>Pristionchus</taxon>
    </lineage>
</organism>
<keyword evidence="2" id="KW-1185">Reference proteome</keyword>
<feature type="non-terminal residue" evidence="1">
    <location>
        <position position="67"/>
    </location>
</feature>
<protein>
    <submittedName>
        <fullName evidence="1">Uncharacterized protein</fullName>
    </submittedName>
</protein>
<feature type="non-terminal residue" evidence="1">
    <location>
        <position position="1"/>
    </location>
</feature>
<dbReference type="Proteomes" id="UP001432322">
    <property type="component" value="Unassembled WGS sequence"/>
</dbReference>
<proteinExistence type="predicted"/>
<evidence type="ECO:0000313" key="2">
    <source>
        <dbReference type="Proteomes" id="UP001432322"/>
    </source>
</evidence>
<name>A0AAV5VLH0_9BILA</name>
<reference evidence="1" key="1">
    <citation type="submission" date="2023-10" db="EMBL/GenBank/DDBJ databases">
        <title>Genome assembly of Pristionchus species.</title>
        <authorList>
            <person name="Yoshida K."/>
            <person name="Sommer R.J."/>
        </authorList>
    </citation>
    <scope>NUCLEOTIDE SEQUENCE</scope>
    <source>
        <strain evidence="1">RS5133</strain>
    </source>
</reference>
<gene>
    <name evidence="1" type="ORF">PFISCL1PPCAC_10107</name>
</gene>
<sequence>GVILQSKRRVGLGCEIYKLMLVTEKDLDRNCDISRSINNMSCFPERVIPEIIASEMLESLDDEDNSV</sequence>
<dbReference type="EMBL" id="BTSY01000003">
    <property type="protein sequence ID" value="GMT18810.1"/>
    <property type="molecule type" value="Genomic_DNA"/>
</dbReference>
<dbReference type="AlphaFoldDB" id="A0AAV5VLH0"/>
<evidence type="ECO:0000313" key="1">
    <source>
        <dbReference type="EMBL" id="GMT18810.1"/>
    </source>
</evidence>
<accession>A0AAV5VLH0</accession>
<comment type="caution">
    <text evidence="1">The sequence shown here is derived from an EMBL/GenBank/DDBJ whole genome shotgun (WGS) entry which is preliminary data.</text>
</comment>